<dbReference type="GeneID" id="89336963"/>
<reference evidence="1 2" key="1">
    <citation type="submission" date="2024-02" db="EMBL/GenBank/DDBJ databases">
        <title>STSV induces naive adaptation in Sulfolobus.</title>
        <authorList>
            <person name="Xiang X."/>
            <person name="Song M."/>
        </authorList>
    </citation>
    <scope>NUCLEOTIDE SEQUENCE [LARGE SCALE GENOMIC DNA]</scope>
    <source>
        <strain evidence="1 2">RT2</strain>
    </source>
</reference>
<accession>A0AAX4KYC7</accession>
<evidence type="ECO:0000313" key="1">
    <source>
        <dbReference type="EMBL" id="WWQ59672.1"/>
    </source>
</evidence>
<dbReference type="Proteomes" id="UP001432202">
    <property type="component" value="Chromosome"/>
</dbReference>
<proteinExistence type="predicted"/>
<name>A0AAX4KYC7_9CREN</name>
<gene>
    <name evidence="1" type="ORF">V6M85_09300</name>
</gene>
<organism evidence="1 2">
    <name type="scientific">Sulfolobus tengchongensis</name>
    <dbReference type="NCBI Taxonomy" id="207809"/>
    <lineage>
        <taxon>Archaea</taxon>
        <taxon>Thermoproteota</taxon>
        <taxon>Thermoprotei</taxon>
        <taxon>Sulfolobales</taxon>
        <taxon>Sulfolobaceae</taxon>
        <taxon>Sulfolobus</taxon>
    </lineage>
</organism>
<keyword evidence="2" id="KW-1185">Reference proteome</keyword>
<dbReference type="RefSeq" id="WP_338599118.1">
    <property type="nucleotide sequence ID" value="NZ_CP146016.1"/>
</dbReference>
<dbReference type="AlphaFoldDB" id="A0AAX4KYC7"/>
<protein>
    <submittedName>
        <fullName evidence="1">Uncharacterized protein</fullName>
    </submittedName>
</protein>
<dbReference type="EMBL" id="CP146016">
    <property type="protein sequence ID" value="WWQ59672.1"/>
    <property type="molecule type" value="Genomic_DNA"/>
</dbReference>
<evidence type="ECO:0000313" key="2">
    <source>
        <dbReference type="Proteomes" id="UP001432202"/>
    </source>
</evidence>
<sequence length="71" mass="8299">METEIRRLLDKAERIVEKCVSCGNSNCDECDEARELLDEIRDKINSIQDKRLSRRLSVMLDDLESKLESIE</sequence>